<dbReference type="InterPro" id="IPR023168">
    <property type="entry name" value="GatB_Yqey_C_2"/>
</dbReference>
<dbReference type="EC" id="6.3.5.-" evidence="10"/>
<evidence type="ECO:0000256" key="3">
    <source>
        <dbReference type="ARBA" id="ARBA00022598"/>
    </source>
</evidence>
<evidence type="ECO:0000256" key="5">
    <source>
        <dbReference type="ARBA" id="ARBA00022840"/>
    </source>
</evidence>
<dbReference type="FunFam" id="1.10.10.410:FF:000001">
    <property type="entry name" value="Aspartyl/glutamyl-tRNA(Asn/Gln) amidotransferase subunit B"/>
    <property type="match status" value="1"/>
</dbReference>
<dbReference type="HAMAP" id="MF_00121">
    <property type="entry name" value="GatB"/>
    <property type="match status" value="1"/>
</dbReference>
<dbReference type="GO" id="GO:0005524">
    <property type="term" value="F:ATP binding"/>
    <property type="evidence" value="ECO:0007669"/>
    <property type="project" value="UniProtKB-KW"/>
</dbReference>
<organism evidence="12 13">
    <name type="scientific">Megasphaera paucivorans</name>
    <dbReference type="NCBI Taxonomy" id="349095"/>
    <lineage>
        <taxon>Bacteria</taxon>
        <taxon>Bacillati</taxon>
        <taxon>Bacillota</taxon>
        <taxon>Negativicutes</taxon>
        <taxon>Veillonellales</taxon>
        <taxon>Veillonellaceae</taxon>
        <taxon>Megasphaera</taxon>
    </lineage>
</organism>
<dbReference type="AlphaFoldDB" id="A0A1G9RGD5"/>
<dbReference type="Gene3D" id="1.10.10.410">
    <property type="match status" value="1"/>
</dbReference>
<evidence type="ECO:0000256" key="4">
    <source>
        <dbReference type="ARBA" id="ARBA00022741"/>
    </source>
</evidence>
<evidence type="ECO:0000313" key="12">
    <source>
        <dbReference type="EMBL" id="SDM22294.1"/>
    </source>
</evidence>
<keyword evidence="12" id="KW-0808">Transferase</keyword>
<comment type="catalytic activity">
    <reaction evidence="9 10">
        <text>L-glutamyl-tRNA(Gln) + L-glutamine + ATP + H2O = L-glutaminyl-tRNA(Gln) + L-glutamate + ADP + phosphate + H(+)</text>
        <dbReference type="Rhea" id="RHEA:17521"/>
        <dbReference type="Rhea" id="RHEA-COMP:9681"/>
        <dbReference type="Rhea" id="RHEA-COMP:9684"/>
        <dbReference type="ChEBI" id="CHEBI:15377"/>
        <dbReference type="ChEBI" id="CHEBI:15378"/>
        <dbReference type="ChEBI" id="CHEBI:29985"/>
        <dbReference type="ChEBI" id="CHEBI:30616"/>
        <dbReference type="ChEBI" id="CHEBI:43474"/>
        <dbReference type="ChEBI" id="CHEBI:58359"/>
        <dbReference type="ChEBI" id="CHEBI:78520"/>
        <dbReference type="ChEBI" id="CHEBI:78521"/>
        <dbReference type="ChEBI" id="CHEBI:456216"/>
    </reaction>
</comment>
<keyword evidence="5 10" id="KW-0067">ATP-binding</keyword>
<dbReference type="PANTHER" id="PTHR11659">
    <property type="entry name" value="GLUTAMYL-TRNA GLN AMIDOTRANSFERASE SUBUNIT B MITOCHONDRIAL AND PROKARYOTIC PET112-RELATED"/>
    <property type="match status" value="1"/>
</dbReference>
<dbReference type="OrthoDB" id="9804078at2"/>
<dbReference type="PROSITE" id="PS01234">
    <property type="entry name" value="GATB"/>
    <property type="match status" value="1"/>
</dbReference>
<dbReference type="Gene3D" id="1.10.150.380">
    <property type="entry name" value="GatB domain, N-terminal subdomain"/>
    <property type="match status" value="1"/>
</dbReference>
<dbReference type="Proteomes" id="UP000199309">
    <property type="component" value="Unassembled WGS sequence"/>
</dbReference>
<dbReference type="GO" id="GO:0070681">
    <property type="term" value="P:glutaminyl-tRNAGln biosynthesis via transamidation"/>
    <property type="evidence" value="ECO:0007669"/>
    <property type="project" value="TreeGrafter"/>
</dbReference>
<evidence type="ECO:0000256" key="10">
    <source>
        <dbReference type="HAMAP-Rule" id="MF_00121"/>
    </source>
</evidence>
<evidence type="ECO:0000256" key="8">
    <source>
        <dbReference type="ARBA" id="ARBA00047380"/>
    </source>
</evidence>
<dbReference type="InterPro" id="IPR018027">
    <property type="entry name" value="Asn/Gln_amidotransferase"/>
</dbReference>
<dbReference type="InterPro" id="IPR017958">
    <property type="entry name" value="Gln-tRNA_amidoTrfase_suB_CS"/>
</dbReference>
<dbReference type="NCBIfam" id="TIGR00133">
    <property type="entry name" value="gatB"/>
    <property type="match status" value="1"/>
</dbReference>
<keyword evidence="6 10" id="KW-0648">Protein biosynthesis</keyword>
<dbReference type="InterPro" id="IPR004413">
    <property type="entry name" value="GatB"/>
</dbReference>
<comment type="subunit">
    <text evidence="2 10">Heterotrimer of A, B and C subunits.</text>
</comment>
<dbReference type="PANTHER" id="PTHR11659:SF0">
    <property type="entry name" value="GLUTAMYL-TRNA(GLN) AMIDOTRANSFERASE SUBUNIT B, MITOCHONDRIAL"/>
    <property type="match status" value="1"/>
</dbReference>
<name>A0A1G9RGD5_9FIRM</name>
<dbReference type="InterPro" id="IPR006075">
    <property type="entry name" value="Asn/Gln-tRNA_Trfase_suB/E_cat"/>
</dbReference>
<dbReference type="RefSeq" id="WP_091647798.1">
    <property type="nucleotide sequence ID" value="NZ_FNHQ01000003.1"/>
</dbReference>
<evidence type="ECO:0000256" key="6">
    <source>
        <dbReference type="ARBA" id="ARBA00022917"/>
    </source>
</evidence>
<dbReference type="EMBL" id="FNHQ01000003">
    <property type="protein sequence ID" value="SDM22294.1"/>
    <property type="molecule type" value="Genomic_DNA"/>
</dbReference>
<comment type="catalytic activity">
    <reaction evidence="8 10">
        <text>L-aspartyl-tRNA(Asn) + L-glutamine + ATP + H2O = L-asparaginyl-tRNA(Asn) + L-glutamate + ADP + phosphate + 2 H(+)</text>
        <dbReference type="Rhea" id="RHEA:14513"/>
        <dbReference type="Rhea" id="RHEA-COMP:9674"/>
        <dbReference type="Rhea" id="RHEA-COMP:9677"/>
        <dbReference type="ChEBI" id="CHEBI:15377"/>
        <dbReference type="ChEBI" id="CHEBI:15378"/>
        <dbReference type="ChEBI" id="CHEBI:29985"/>
        <dbReference type="ChEBI" id="CHEBI:30616"/>
        <dbReference type="ChEBI" id="CHEBI:43474"/>
        <dbReference type="ChEBI" id="CHEBI:58359"/>
        <dbReference type="ChEBI" id="CHEBI:78515"/>
        <dbReference type="ChEBI" id="CHEBI:78516"/>
        <dbReference type="ChEBI" id="CHEBI:456216"/>
    </reaction>
</comment>
<sequence>MKYESVIGLEVHCELKTKTKIFCGCSTEFGAEPNTHVCPVCLGLPGVLPVLNKEVLHFAIKAGLALHCDILPYSKFDRKNYYYPDLPKNFQTSQYDLPICLNGHVDIEVGGETRRIRLTRIHMEEDAGKLVHNGASIDTSDTTYVDYNRTGVPLLEIVSEPDIRSGEEAKAYLEKLRSILQYLDVSDCRMEEGSMRCDANISVRPVGTAELGTKAELKNINSFSGVQKGIEFEAVRQAELIEDGGTVIQETRGWDENKEITVTQRVKEGTNDYRFFPEPDLIPIEVSPEWIEEIRKEIPEMPDARCKRFTEELGLPEYDANLLTLDKQTADYFEAVVAAGIDVKTASNWMQGEFAKQLNAAGLTADKAPVAPNALAELLELISKGTISGKIAKSVLPEMWQSGKAAAEVVKEKGLVQISDTGALEEIIKTIIASNPQSVADYKAGKKKAIGFLVGQVMKQTKGRANPGAVNELLIKNLEA</sequence>
<keyword evidence="3 10" id="KW-0436">Ligase</keyword>
<accession>A0A1G9RGD5</accession>
<evidence type="ECO:0000256" key="1">
    <source>
        <dbReference type="ARBA" id="ARBA00005306"/>
    </source>
</evidence>
<evidence type="ECO:0000256" key="9">
    <source>
        <dbReference type="ARBA" id="ARBA00047913"/>
    </source>
</evidence>
<keyword evidence="4 10" id="KW-0547">Nucleotide-binding</keyword>
<reference evidence="12 13" key="1">
    <citation type="submission" date="2016-10" db="EMBL/GenBank/DDBJ databases">
        <authorList>
            <person name="de Groot N.N."/>
        </authorList>
    </citation>
    <scope>NUCLEOTIDE SEQUENCE [LARGE SCALE GENOMIC DNA]</scope>
    <source>
        <strain evidence="12 13">DSM 16981</strain>
    </source>
</reference>
<dbReference type="InterPro" id="IPR042114">
    <property type="entry name" value="GatB_C_1"/>
</dbReference>
<dbReference type="SUPFAM" id="SSF89095">
    <property type="entry name" value="GatB/YqeY motif"/>
    <property type="match status" value="1"/>
</dbReference>
<dbReference type="STRING" id="349095.SAMN05660299_00454"/>
<dbReference type="Pfam" id="PF02934">
    <property type="entry name" value="GatB_N"/>
    <property type="match status" value="1"/>
</dbReference>
<dbReference type="NCBIfam" id="NF004014">
    <property type="entry name" value="PRK05477.1-4"/>
    <property type="match status" value="1"/>
</dbReference>
<proteinExistence type="inferred from homology"/>
<dbReference type="GO" id="GO:0016740">
    <property type="term" value="F:transferase activity"/>
    <property type="evidence" value="ECO:0007669"/>
    <property type="project" value="UniProtKB-KW"/>
</dbReference>
<dbReference type="InterPro" id="IPR014746">
    <property type="entry name" value="Gln_synth/guanido_kin_cat_dom"/>
</dbReference>
<feature type="domain" description="Asn/Gln amidotransferase" evidence="11">
    <location>
        <begin position="331"/>
        <end position="478"/>
    </location>
</feature>
<dbReference type="SMART" id="SM00845">
    <property type="entry name" value="GatB_Yqey"/>
    <property type="match status" value="1"/>
</dbReference>
<evidence type="ECO:0000256" key="7">
    <source>
        <dbReference type="ARBA" id="ARBA00024799"/>
    </source>
</evidence>
<dbReference type="FunFam" id="1.10.150.380:FF:000001">
    <property type="entry name" value="Aspartyl/glutamyl-tRNA(Asn/Gln) amidotransferase subunit B"/>
    <property type="match status" value="1"/>
</dbReference>
<evidence type="ECO:0000313" key="13">
    <source>
        <dbReference type="Proteomes" id="UP000199309"/>
    </source>
</evidence>
<keyword evidence="13" id="KW-1185">Reference proteome</keyword>
<comment type="function">
    <text evidence="7 10">Allows the formation of correctly charged Asn-tRNA(Asn) or Gln-tRNA(Gln) through the transamidation of misacylated Asp-tRNA(Asn) or Glu-tRNA(Gln) in organisms which lack either or both of asparaginyl-tRNA or glutaminyl-tRNA synthetases. The reaction takes place in the presence of glutamine and ATP through an activated phospho-Asp-tRNA(Asn) or phospho-Glu-tRNA(Gln).</text>
</comment>
<dbReference type="SUPFAM" id="SSF55931">
    <property type="entry name" value="Glutamine synthetase/guanido kinase"/>
    <property type="match status" value="1"/>
</dbReference>
<evidence type="ECO:0000259" key="11">
    <source>
        <dbReference type="SMART" id="SM00845"/>
    </source>
</evidence>
<dbReference type="GO" id="GO:0050566">
    <property type="term" value="F:asparaginyl-tRNA synthase (glutamine-hydrolyzing) activity"/>
    <property type="evidence" value="ECO:0007669"/>
    <property type="project" value="RHEA"/>
</dbReference>
<gene>
    <name evidence="10" type="primary">gatB</name>
    <name evidence="12" type="ORF">SAMN05660299_00454</name>
</gene>
<protein>
    <recommendedName>
        <fullName evidence="10">Aspartyl/glutamyl-tRNA(Asn/Gln) amidotransferase subunit B</fullName>
        <shortName evidence="10">Asp/Glu-ADT subunit B</shortName>
        <ecNumber evidence="10">6.3.5.-</ecNumber>
    </recommendedName>
</protein>
<dbReference type="GO" id="GO:0006412">
    <property type="term" value="P:translation"/>
    <property type="evidence" value="ECO:0007669"/>
    <property type="project" value="UniProtKB-UniRule"/>
</dbReference>
<dbReference type="InterPro" id="IPR017959">
    <property type="entry name" value="Asn/Gln-tRNA_amidoTrfase_suB/E"/>
</dbReference>
<comment type="similarity">
    <text evidence="1 10">Belongs to the GatB/GatE family. GatB subfamily.</text>
</comment>
<dbReference type="InterPro" id="IPR003789">
    <property type="entry name" value="Asn/Gln_tRNA_amidoTrase-B-like"/>
</dbReference>
<dbReference type="NCBIfam" id="NF004012">
    <property type="entry name" value="PRK05477.1-2"/>
    <property type="match status" value="1"/>
</dbReference>
<evidence type="ECO:0000256" key="2">
    <source>
        <dbReference type="ARBA" id="ARBA00011123"/>
    </source>
</evidence>
<dbReference type="Pfam" id="PF02637">
    <property type="entry name" value="GatB_Yqey"/>
    <property type="match status" value="1"/>
</dbReference>
<dbReference type="GO" id="GO:0050567">
    <property type="term" value="F:glutaminyl-tRNA synthase (glutamine-hydrolyzing) activity"/>
    <property type="evidence" value="ECO:0007669"/>
    <property type="project" value="UniProtKB-UniRule"/>
</dbReference>